<proteinExistence type="predicted"/>
<sequence>MGYMVIPPSLQCGFAVDTENRQWTPSGSPLIWVEHSGSFILYLTAMGMPVLPFKNSETGESFYLELLAGRDTDGHSMVRSSVENGPPPVKVMGLAEINRLPNRFQVGTYSKILDRERSVFVTQRRCKDGSTSLANHIITISL</sequence>
<comment type="caution">
    <text evidence="1">The sequence shown here is derived from an EMBL/GenBank/DDBJ whole genome shotgun (WGS) entry which is preliminary data.</text>
</comment>
<gene>
    <name evidence="1" type="ORF">BDZ94DRAFT_1261706</name>
</gene>
<reference evidence="1" key="1">
    <citation type="submission" date="2020-11" db="EMBL/GenBank/DDBJ databases">
        <authorList>
            <consortium name="DOE Joint Genome Institute"/>
            <person name="Ahrendt S."/>
            <person name="Riley R."/>
            <person name="Andreopoulos W."/>
            <person name="Labutti K."/>
            <person name="Pangilinan J."/>
            <person name="Ruiz-Duenas F.J."/>
            <person name="Barrasa J.M."/>
            <person name="Sanchez-Garcia M."/>
            <person name="Camarero S."/>
            <person name="Miyauchi S."/>
            <person name="Serrano A."/>
            <person name="Linde D."/>
            <person name="Babiker R."/>
            <person name="Drula E."/>
            <person name="Ayuso-Fernandez I."/>
            <person name="Pacheco R."/>
            <person name="Padilla G."/>
            <person name="Ferreira P."/>
            <person name="Barriuso J."/>
            <person name="Kellner H."/>
            <person name="Castanera R."/>
            <person name="Alfaro M."/>
            <person name="Ramirez L."/>
            <person name="Pisabarro A.G."/>
            <person name="Kuo A."/>
            <person name="Tritt A."/>
            <person name="Lipzen A."/>
            <person name="He G."/>
            <person name="Yan M."/>
            <person name="Ng V."/>
            <person name="Cullen D."/>
            <person name="Martin F."/>
            <person name="Rosso M.-N."/>
            <person name="Henrissat B."/>
            <person name="Hibbett D."/>
            <person name="Martinez A.T."/>
            <person name="Grigoriev I.V."/>
        </authorList>
    </citation>
    <scope>NUCLEOTIDE SEQUENCE</scope>
    <source>
        <strain evidence="1">CBS 247.69</strain>
    </source>
</reference>
<protein>
    <submittedName>
        <fullName evidence="1">Uncharacterized protein</fullName>
    </submittedName>
</protein>
<dbReference type="EMBL" id="MU150273">
    <property type="protein sequence ID" value="KAF9462366.1"/>
    <property type="molecule type" value="Genomic_DNA"/>
</dbReference>
<evidence type="ECO:0000313" key="2">
    <source>
        <dbReference type="Proteomes" id="UP000807353"/>
    </source>
</evidence>
<name>A0A9P6CDZ1_9AGAR</name>
<accession>A0A9P6CDZ1</accession>
<evidence type="ECO:0000313" key="1">
    <source>
        <dbReference type="EMBL" id="KAF9462366.1"/>
    </source>
</evidence>
<organism evidence="1 2">
    <name type="scientific">Collybia nuda</name>
    <dbReference type="NCBI Taxonomy" id="64659"/>
    <lineage>
        <taxon>Eukaryota</taxon>
        <taxon>Fungi</taxon>
        <taxon>Dikarya</taxon>
        <taxon>Basidiomycota</taxon>
        <taxon>Agaricomycotina</taxon>
        <taxon>Agaricomycetes</taxon>
        <taxon>Agaricomycetidae</taxon>
        <taxon>Agaricales</taxon>
        <taxon>Tricholomatineae</taxon>
        <taxon>Clitocybaceae</taxon>
        <taxon>Collybia</taxon>
    </lineage>
</organism>
<keyword evidence="2" id="KW-1185">Reference proteome</keyword>
<dbReference type="Proteomes" id="UP000807353">
    <property type="component" value="Unassembled WGS sequence"/>
</dbReference>
<dbReference type="AlphaFoldDB" id="A0A9P6CDZ1"/>